<name>A0ABQ1IR90_9PROT</name>
<organism evidence="1 2">
    <name type="scientific">Tistrella bauzanensis</name>
    <dbReference type="NCBI Taxonomy" id="657419"/>
    <lineage>
        <taxon>Bacteria</taxon>
        <taxon>Pseudomonadati</taxon>
        <taxon>Pseudomonadota</taxon>
        <taxon>Alphaproteobacteria</taxon>
        <taxon>Geminicoccales</taxon>
        <taxon>Geminicoccaceae</taxon>
        <taxon>Tistrella</taxon>
    </lineage>
</organism>
<comment type="caution">
    <text evidence="1">The sequence shown here is derived from an EMBL/GenBank/DDBJ whole genome shotgun (WGS) entry which is preliminary data.</text>
</comment>
<dbReference type="Proteomes" id="UP000603352">
    <property type="component" value="Unassembled WGS sequence"/>
</dbReference>
<reference evidence="2" key="1">
    <citation type="journal article" date="2019" name="Int. J. Syst. Evol. Microbiol.">
        <title>The Global Catalogue of Microorganisms (GCM) 10K type strain sequencing project: providing services to taxonomists for standard genome sequencing and annotation.</title>
        <authorList>
            <consortium name="The Broad Institute Genomics Platform"/>
            <consortium name="The Broad Institute Genome Sequencing Center for Infectious Disease"/>
            <person name="Wu L."/>
            <person name="Ma J."/>
        </authorList>
    </citation>
    <scope>NUCLEOTIDE SEQUENCE [LARGE SCALE GENOMIC DNA]</scope>
    <source>
        <strain evidence="2">CGMCC 1.10188</strain>
    </source>
</reference>
<keyword evidence="2" id="KW-1185">Reference proteome</keyword>
<evidence type="ECO:0000313" key="2">
    <source>
        <dbReference type="Proteomes" id="UP000603352"/>
    </source>
</evidence>
<accession>A0ABQ1IR90</accession>
<protein>
    <submittedName>
        <fullName evidence="1">Uncharacterized protein</fullName>
    </submittedName>
</protein>
<sequence length="85" mass="9229">MIRLRNVAASPAAETRLMTSAADPVINRFIDSIRDDHLAVARLTSASGQAEVDAIVAELATERGLSADLPALTRALAYRRARNRR</sequence>
<proteinExistence type="predicted"/>
<gene>
    <name evidence="1" type="ORF">GCM10011505_34000</name>
</gene>
<dbReference type="EMBL" id="BMDZ01000044">
    <property type="protein sequence ID" value="GGB50113.1"/>
    <property type="molecule type" value="Genomic_DNA"/>
</dbReference>
<evidence type="ECO:0000313" key="1">
    <source>
        <dbReference type="EMBL" id="GGB50113.1"/>
    </source>
</evidence>